<keyword evidence="2" id="KW-1185">Reference proteome</keyword>
<reference evidence="1 2" key="1">
    <citation type="journal article" date="2019" name="Sci. Rep.">
        <title>Orb-weaving spider Araneus ventricosus genome elucidates the spidroin gene catalogue.</title>
        <authorList>
            <person name="Kono N."/>
            <person name="Nakamura H."/>
            <person name="Ohtoshi R."/>
            <person name="Moran D.A.P."/>
            <person name="Shinohara A."/>
            <person name="Yoshida Y."/>
            <person name="Fujiwara M."/>
            <person name="Mori M."/>
            <person name="Tomita M."/>
            <person name="Arakawa K."/>
        </authorList>
    </citation>
    <scope>NUCLEOTIDE SEQUENCE [LARGE SCALE GENOMIC DNA]</scope>
</reference>
<sequence>MANVLPDQPQPLDMQRRVPIPPFPGQFSQERSASKENFHFSPSDFKSGNQEINYRENAFELKHHGGYLRPDYTNINNPTFSNQYSAKEAHPSLNQQCLQETMIPHASQQFQGNGMISEELHKTFPKQDVLPRHVDTEHSRHIRAACDNQGIQQSMTYTNENLFQGEHHGNYSYPEKTNIKSSTFSNQYLANEEPLPLNQQCLQENEPNHSTQIYKDTRMITKELPETFDVQIYIYQVFPI</sequence>
<comment type="caution">
    <text evidence="1">The sequence shown here is derived from an EMBL/GenBank/DDBJ whole genome shotgun (WGS) entry which is preliminary data.</text>
</comment>
<accession>A0A4Y2GEW9</accession>
<proteinExistence type="predicted"/>
<name>A0A4Y2GEW9_ARAVE</name>
<dbReference type="AlphaFoldDB" id="A0A4Y2GEW9"/>
<dbReference type="Proteomes" id="UP000499080">
    <property type="component" value="Unassembled WGS sequence"/>
</dbReference>
<evidence type="ECO:0000313" key="2">
    <source>
        <dbReference type="Proteomes" id="UP000499080"/>
    </source>
</evidence>
<protein>
    <submittedName>
        <fullName evidence="1">Uncharacterized protein</fullName>
    </submittedName>
</protein>
<dbReference type="EMBL" id="BGPR01001375">
    <property type="protein sequence ID" value="GBM52372.1"/>
    <property type="molecule type" value="Genomic_DNA"/>
</dbReference>
<organism evidence="1 2">
    <name type="scientific">Araneus ventricosus</name>
    <name type="common">Orbweaver spider</name>
    <name type="synonym">Epeira ventricosa</name>
    <dbReference type="NCBI Taxonomy" id="182803"/>
    <lineage>
        <taxon>Eukaryota</taxon>
        <taxon>Metazoa</taxon>
        <taxon>Ecdysozoa</taxon>
        <taxon>Arthropoda</taxon>
        <taxon>Chelicerata</taxon>
        <taxon>Arachnida</taxon>
        <taxon>Araneae</taxon>
        <taxon>Araneomorphae</taxon>
        <taxon>Entelegynae</taxon>
        <taxon>Araneoidea</taxon>
        <taxon>Araneidae</taxon>
        <taxon>Araneus</taxon>
    </lineage>
</organism>
<gene>
    <name evidence="1" type="ORF">AVEN_160097_1</name>
</gene>
<evidence type="ECO:0000313" key="1">
    <source>
        <dbReference type="EMBL" id="GBM52372.1"/>
    </source>
</evidence>